<proteinExistence type="predicted"/>
<dbReference type="RefSeq" id="WP_118863431.1">
    <property type="nucleotide sequence ID" value="NZ_QWLV01000002.1"/>
</dbReference>
<evidence type="ECO:0000256" key="1">
    <source>
        <dbReference type="ARBA" id="ARBA00023125"/>
    </source>
</evidence>
<accession>A0A396RX03</accession>
<dbReference type="InterPro" id="IPR010982">
    <property type="entry name" value="Lambda_DNA-bd_dom_sf"/>
</dbReference>
<dbReference type="GO" id="GO:0003700">
    <property type="term" value="F:DNA-binding transcription factor activity"/>
    <property type="evidence" value="ECO:0007669"/>
    <property type="project" value="TreeGrafter"/>
</dbReference>
<dbReference type="Pfam" id="PF01381">
    <property type="entry name" value="HTH_3"/>
    <property type="match status" value="1"/>
</dbReference>
<protein>
    <submittedName>
        <fullName evidence="3">XRE family transcriptional regulator</fullName>
    </submittedName>
</protein>
<dbReference type="InterPro" id="IPR001387">
    <property type="entry name" value="Cro/C1-type_HTH"/>
</dbReference>
<dbReference type="OrthoDB" id="9794834at2"/>
<sequence>MNDAPSDETATIPVRLRAAREAAGLSQGQVAKLMNMHRPTISEMEAGNRRITADELAKLADLYDTKLSWLLGDAPERAATDDPKLQLAARELSKLKPDDLDRLLKLIAAMKSDDDEKGANP</sequence>
<evidence type="ECO:0000259" key="2">
    <source>
        <dbReference type="PROSITE" id="PS50943"/>
    </source>
</evidence>
<comment type="caution">
    <text evidence="3">The sequence shown here is derived from an EMBL/GenBank/DDBJ whole genome shotgun (WGS) entry which is preliminary data.</text>
</comment>
<dbReference type="SMART" id="SM00530">
    <property type="entry name" value="HTH_XRE"/>
    <property type="match status" value="1"/>
</dbReference>
<dbReference type="PANTHER" id="PTHR46797">
    <property type="entry name" value="HTH-TYPE TRANSCRIPTIONAL REGULATOR"/>
    <property type="match status" value="1"/>
</dbReference>
<dbReference type="InterPro" id="IPR050807">
    <property type="entry name" value="TransReg_Diox_bact_type"/>
</dbReference>
<feature type="domain" description="HTH cro/C1-type" evidence="2">
    <location>
        <begin position="16"/>
        <end position="70"/>
    </location>
</feature>
<evidence type="ECO:0000313" key="3">
    <source>
        <dbReference type="EMBL" id="RHW18241.1"/>
    </source>
</evidence>
<dbReference type="Gene3D" id="1.10.260.40">
    <property type="entry name" value="lambda repressor-like DNA-binding domains"/>
    <property type="match status" value="1"/>
</dbReference>
<dbReference type="Proteomes" id="UP000266693">
    <property type="component" value="Unassembled WGS sequence"/>
</dbReference>
<dbReference type="PROSITE" id="PS50943">
    <property type="entry name" value="HTH_CROC1"/>
    <property type="match status" value="1"/>
</dbReference>
<organism evidence="3 4">
    <name type="scientific">Sphingomonas gilva</name>
    <dbReference type="NCBI Taxonomy" id="2305907"/>
    <lineage>
        <taxon>Bacteria</taxon>
        <taxon>Pseudomonadati</taxon>
        <taxon>Pseudomonadota</taxon>
        <taxon>Alphaproteobacteria</taxon>
        <taxon>Sphingomonadales</taxon>
        <taxon>Sphingomonadaceae</taxon>
        <taxon>Sphingomonas</taxon>
    </lineage>
</organism>
<name>A0A396RX03_9SPHN</name>
<dbReference type="EMBL" id="QWLV01000002">
    <property type="protein sequence ID" value="RHW18241.1"/>
    <property type="molecule type" value="Genomic_DNA"/>
</dbReference>
<keyword evidence="1" id="KW-0238">DNA-binding</keyword>
<dbReference type="GO" id="GO:0005829">
    <property type="term" value="C:cytosol"/>
    <property type="evidence" value="ECO:0007669"/>
    <property type="project" value="TreeGrafter"/>
</dbReference>
<dbReference type="CDD" id="cd00093">
    <property type="entry name" value="HTH_XRE"/>
    <property type="match status" value="1"/>
</dbReference>
<evidence type="ECO:0000313" key="4">
    <source>
        <dbReference type="Proteomes" id="UP000266693"/>
    </source>
</evidence>
<gene>
    <name evidence="3" type="ORF">D1610_07125</name>
</gene>
<keyword evidence="4" id="KW-1185">Reference proteome</keyword>
<dbReference type="AlphaFoldDB" id="A0A396RX03"/>
<dbReference type="SUPFAM" id="SSF47413">
    <property type="entry name" value="lambda repressor-like DNA-binding domains"/>
    <property type="match status" value="1"/>
</dbReference>
<dbReference type="GO" id="GO:0003677">
    <property type="term" value="F:DNA binding"/>
    <property type="evidence" value="ECO:0007669"/>
    <property type="project" value="UniProtKB-KW"/>
</dbReference>
<reference evidence="3 4" key="1">
    <citation type="submission" date="2018-08" db="EMBL/GenBank/DDBJ databases">
        <title>The multiple taxonomic identification of Sphingomonas gilva.</title>
        <authorList>
            <person name="Zhu D."/>
            <person name="Zheng S."/>
        </authorList>
    </citation>
    <scope>NUCLEOTIDE SEQUENCE [LARGE SCALE GENOMIC DNA]</scope>
    <source>
        <strain evidence="3 4">ZDH117</strain>
    </source>
</reference>
<dbReference type="PANTHER" id="PTHR46797:SF24">
    <property type="entry name" value="DNA-BINDING PHAGE PROTEIN"/>
    <property type="match status" value="1"/>
</dbReference>